<evidence type="ECO:0000256" key="4">
    <source>
        <dbReference type="SAM" id="Coils"/>
    </source>
</evidence>
<feature type="region of interest" description="Disordered" evidence="5">
    <location>
        <begin position="297"/>
        <end position="405"/>
    </location>
</feature>
<evidence type="ECO:0000256" key="3">
    <source>
        <dbReference type="ARBA" id="ARBA00023054"/>
    </source>
</evidence>
<gene>
    <name evidence="6" type="ORF">QTO34_005921</name>
</gene>
<feature type="compositionally biased region" description="Gly residues" evidence="5">
    <location>
        <begin position="367"/>
        <end position="378"/>
    </location>
</feature>
<evidence type="ECO:0000256" key="2">
    <source>
        <dbReference type="ARBA" id="ARBA00022490"/>
    </source>
</evidence>
<feature type="coiled-coil region" evidence="4">
    <location>
        <begin position="577"/>
        <end position="611"/>
    </location>
</feature>
<keyword evidence="2" id="KW-0963">Cytoplasm</keyword>
<protein>
    <recommendedName>
        <fullName evidence="8">Leucine zipper tumor suppressor 2</fullName>
    </recommendedName>
</protein>
<dbReference type="GO" id="GO:0090090">
    <property type="term" value="P:negative regulation of canonical Wnt signaling pathway"/>
    <property type="evidence" value="ECO:0007669"/>
    <property type="project" value="TreeGrafter"/>
</dbReference>
<feature type="compositionally biased region" description="Low complexity" evidence="5">
    <location>
        <begin position="99"/>
        <end position="109"/>
    </location>
</feature>
<dbReference type="InterPro" id="IPR045329">
    <property type="entry name" value="LZTS"/>
</dbReference>
<dbReference type="Pfam" id="PF06818">
    <property type="entry name" value="Fez1"/>
    <property type="match status" value="1"/>
</dbReference>
<feature type="compositionally biased region" description="Low complexity" evidence="5">
    <location>
        <begin position="324"/>
        <end position="334"/>
    </location>
</feature>
<dbReference type="EMBL" id="JAULJE010000016">
    <property type="protein sequence ID" value="KAK1333536.1"/>
    <property type="molecule type" value="Genomic_DNA"/>
</dbReference>
<sequence length="747" mass="81075">MLLPGAEELWQAWPWGGGGGGWGQEAVLVQGCWHQLTCPGHRDPYRKMTESRSVAPGDEWALICGRVKLKVPPEAHGQARGAAAMAIVQTLPVPLEPAPEATTTPQAPAMGSVSSLISGRPCPGGPAPSRHHGPPGPTFFRQQDGLLRGGYEAQEPLCPAVPPRKTVPGTTFTYINEDFRTESPSTPSSDIEDAREQRARNAHLRGPPPKLIPVSGKLEKNMEKILIRPTAFKPVLPKPRGAPSLPSFLGPRATGLSGSQGSLTQLFGGAASSSSSSSSSAADKPLALSGWASGCPSGTLSDSGRNSLSSLPTYSTGGAEPATSSPGGHLPSHGPGRGVLPGPARGAPTGPSHSDSGRSSSSKSTGSLGGRMAGGLLGSGPRASLTAAPVGSAPHRRPHPLHPLRTRPCCTVPWKGSSVTVKQSCSSCGTVWMRVYEDRQRHWQREREALREDGAAQAQRAQRAQQLLQLQVFQLQQEKRQLQDDFAQLLQEREQLERRCATFEREQRELGPRLEETKWEVCQKSGEISLLKQQLKESQAELVQKGSELVALRVALREARAALRVSEGWVRGLQEAARARELELEACSQELQRHRQEAERLREKAGQLDTEAAGLREPPVPAATADPFLLAESDEAKAQRVAAGVGGSLRAQVERLRAELQQERRRGEEQRDSFEGERLAWQAEKEQVIRYQKQLQHNYIQMYRRNRQLEQELQQLSLELEARELADLGLAEPAPCICLEEITATEI</sequence>
<evidence type="ECO:0008006" key="8">
    <source>
        <dbReference type="Google" id="ProtNLM"/>
    </source>
</evidence>
<evidence type="ECO:0000313" key="6">
    <source>
        <dbReference type="EMBL" id="KAK1333536.1"/>
    </source>
</evidence>
<dbReference type="AlphaFoldDB" id="A0AA40HLP1"/>
<feature type="compositionally biased region" description="Basic residues" evidence="5">
    <location>
        <begin position="394"/>
        <end position="405"/>
    </location>
</feature>
<feature type="compositionally biased region" description="Polar residues" evidence="5">
    <location>
        <begin position="297"/>
        <end position="316"/>
    </location>
</feature>
<dbReference type="PANTHER" id="PTHR19354">
    <property type="entry name" value="ZIPPER PUTATIVE TUMOR SUPPRESSOR 2 HOMOLOG-LIKE PROTEIN-RELATED"/>
    <property type="match status" value="1"/>
</dbReference>
<accession>A0AA40HLP1</accession>
<feature type="coiled-coil region" evidence="4">
    <location>
        <begin position="646"/>
        <end position="726"/>
    </location>
</feature>
<dbReference type="Proteomes" id="UP001177744">
    <property type="component" value="Unassembled WGS sequence"/>
</dbReference>
<evidence type="ECO:0000313" key="7">
    <source>
        <dbReference type="Proteomes" id="UP001177744"/>
    </source>
</evidence>
<proteinExistence type="predicted"/>
<name>A0AA40HLP1_CNENI</name>
<keyword evidence="3 4" id="KW-0175">Coiled coil</keyword>
<feature type="region of interest" description="Disordered" evidence="5">
    <location>
        <begin position="234"/>
        <end position="261"/>
    </location>
</feature>
<feature type="region of interest" description="Disordered" evidence="5">
    <location>
        <begin position="176"/>
        <end position="215"/>
    </location>
</feature>
<dbReference type="GO" id="GO:0005737">
    <property type="term" value="C:cytoplasm"/>
    <property type="evidence" value="ECO:0007669"/>
    <property type="project" value="UniProtKB-SubCell"/>
</dbReference>
<reference evidence="6" key="1">
    <citation type="submission" date="2023-06" db="EMBL/GenBank/DDBJ databases">
        <title>Reference genome for the Northern bat (Eptesicus nilssonii), a most northern bat species.</title>
        <authorList>
            <person name="Laine V.N."/>
            <person name="Pulliainen A.T."/>
            <person name="Lilley T.M."/>
        </authorList>
    </citation>
    <scope>NUCLEOTIDE SEQUENCE</scope>
    <source>
        <strain evidence="6">BLF_Eptnil</strain>
        <tissue evidence="6">Kidney</tissue>
    </source>
</reference>
<feature type="compositionally biased region" description="Low complexity" evidence="5">
    <location>
        <begin position="350"/>
        <end position="366"/>
    </location>
</feature>
<evidence type="ECO:0000256" key="1">
    <source>
        <dbReference type="ARBA" id="ARBA00004496"/>
    </source>
</evidence>
<comment type="caution">
    <text evidence="6">The sequence shown here is derived from an EMBL/GenBank/DDBJ whole genome shotgun (WGS) entry which is preliminary data.</text>
</comment>
<feature type="coiled-coil region" evidence="4">
    <location>
        <begin position="433"/>
        <end position="548"/>
    </location>
</feature>
<keyword evidence="7" id="KW-1185">Reference proteome</keyword>
<comment type="subcellular location">
    <subcellularLocation>
        <location evidence="1">Cytoplasm</location>
    </subcellularLocation>
</comment>
<feature type="region of interest" description="Disordered" evidence="5">
    <location>
        <begin position="99"/>
        <end position="143"/>
    </location>
</feature>
<dbReference type="PANTHER" id="PTHR19354:SF4">
    <property type="entry name" value="ZIPPER PUTATIVE TUMOR SUPPRESSOR 2-RELATED"/>
    <property type="match status" value="1"/>
</dbReference>
<evidence type="ECO:0000256" key="5">
    <source>
        <dbReference type="SAM" id="MobiDB-lite"/>
    </source>
</evidence>
<organism evidence="6 7">
    <name type="scientific">Cnephaeus nilssonii</name>
    <name type="common">Northern bat</name>
    <name type="synonym">Eptesicus nilssonii</name>
    <dbReference type="NCBI Taxonomy" id="3371016"/>
    <lineage>
        <taxon>Eukaryota</taxon>
        <taxon>Metazoa</taxon>
        <taxon>Chordata</taxon>
        <taxon>Craniata</taxon>
        <taxon>Vertebrata</taxon>
        <taxon>Euteleostomi</taxon>
        <taxon>Mammalia</taxon>
        <taxon>Eutheria</taxon>
        <taxon>Laurasiatheria</taxon>
        <taxon>Chiroptera</taxon>
        <taxon>Yangochiroptera</taxon>
        <taxon>Vespertilionidae</taxon>
        <taxon>Cnephaeus</taxon>
    </lineage>
</organism>